<gene>
    <name evidence="6" type="primary">LOC117673156</name>
</gene>
<keyword evidence="5" id="KW-1185">Reference proteome</keyword>
<evidence type="ECO:0000256" key="1">
    <source>
        <dbReference type="ARBA" id="ARBA00010701"/>
    </source>
</evidence>
<dbReference type="PIRSF" id="PIRSF000862">
    <property type="entry name" value="Steryl_ester_lip"/>
    <property type="match status" value="1"/>
</dbReference>
<dbReference type="PANTHER" id="PTHR11005">
    <property type="entry name" value="LYSOSOMAL ACID LIPASE-RELATED"/>
    <property type="match status" value="1"/>
</dbReference>
<evidence type="ECO:0000256" key="3">
    <source>
        <dbReference type="SAM" id="SignalP"/>
    </source>
</evidence>
<dbReference type="InParanoid" id="A0A6P9CSZ5"/>
<keyword evidence="2" id="KW-0442">Lipid degradation</keyword>
<dbReference type="GO" id="GO:0016788">
    <property type="term" value="F:hydrolase activity, acting on ester bonds"/>
    <property type="evidence" value="ECO:0007669"/>
    <property type="project" value="InterPro"/>
</dbReference>
<dbReference type="KEGG" id="pgut:117673156"/>
<proteinExistence type="inferred from homology"/>
<dbReference type="AlphaFoldDB" id="A0A6P9CSZ5"/>
<evidence type="ECO:0000313" key="6">
    <source>
        <dbReference type="RefSeq" id="XP_034286237.1"/>
    </source>
</evidence>
<dbReference type="InterPro" id="IPR029058">
    <property type="entry name" value="AB_hydrolase_fold"/>
</dbReference>
<dbReference type="OMA" id="AYKKFNH"/>
<accession>A0A6P9CSZ5</accession>
<evidence type="ECO:0000313" key="5">
    <source>
        <dbReference type="Proteomes" id="UP001652622"/>
    </source>
</evidence>
<organism evidence="5 6">
    <name type="scientific">Pantherophis guttatus</name>
    <name type="common">Corn snake</name>
    <name type="synonym">Elaphe guttata</name>
    <dbReference type="NCBI Taxonomy" id="94885"/>
    <lineage>
        <taxon>Eukaryota</taxon>
        <taxon>Metazoa</taxon>
        <taxon>Chordata</taxon>
        <taxon>Craniata</taxon>
        <taxon>Vertebrata</taxon>
        <taxon>Euteleostomi</taxon>
        <taxon>Lepidosauria</taxon>
        <taxon>Squamata</taxon>
        <taxon>Bifurcata</taxon>
        <taxon>Unidentata</taxon>
        <taxon>Episquamata</taxon>
        <taxon>Toxicofera</taxon>
        <taxon>Serpentes</taxon>
        <taxon>Colubroidea</taxon>
        <taxon>Colubridae</taxon>
        <taxon>Colubrinae</taxon>
        <taxon>Pantherophis</taxon>
    </lineage>
</organism>
<reference evidence="6" key="1">
    <citation type="submission" date="2025-08" db="UniProtKB">
        <authorList>
            <consortium name="RefSeq"/>
        </authorList>
    </citation>
    <scope>IDENTIFICATION</scope>
    <source>
        <tissue evidence="6">Blood</tissue>
    </source>
</reference>
<sequence length="421" mass="48582">MDSSRCFYYPGTLQNGVCFLRIARMWLFLVIACLIQQTENSEGSVSHLNPQEFMTIIIFYLQPQIIQYWGYSSEEYEVLTDDGYYLKLNRIISGKHFPHLTGPKPVVLLVHGLLFEGRCWIANLPSNSLGFFLSDAGYDVWIVNIRGTTWSRSHQKFSVDQQEFWEFSFHEMAIYDIPATIAFILQKTKQNRLYYFGHGQGGTLGFIAFSLLPHLAQKVKLFLCFTPAYTLRGITGLPKALGKIPAGLRKLIWGKKKYYLLSNRLKAFLAYGCSHAMFDKLCLQGIFFMGGYNAKNLNTSRADVYVGIFPDFTSVKTLSHWGQVIYSKEFKYFDHGKKNKAIYNRTKPPFYKIEDVTIPVAVWSGGRDIVATKKDVELMTSQITHLVFYKNIPDWQHMDPILGLDIPQQLYNDIRKLMQKY</sequence>
<keyword evidence="2" id="KW-0443">Lipid metabolism</keyword>
<evidence type="ECO:0000256" key="2">
    <source>
        <dbReference type="PIRNR" id="PIRNR000862"/>
    </source>
</evidence>
<dbReference type="FunFam" id="3.40.50.1820:FF:000012">
    <property type="entry name" value="Lipase"/>
    <property type="match status" value="1"/>
</dbReference>
<dbReference type="Gene3D" id="3.40.50.1820">
    <property type="entry name" value="alpha/beta hydrolase"/>
    <property type="match status" value="1"/>
</dbReference>
<feature type="domain" description="Partial AB-hydrolase lipase" evidence="4">
    <location>
        <begin position="63"/>
        <end position="124"/>
    </location>
</feature>
<dbReference type="Pfam" id="PF04083">
    <property type="entry name" value="Abhydro_lipase"/>
    <property type="match status" value="1"/>
</dbReference>
<keyword evidence="3" id="KW-0732">Signal</keyword>
<feature type="signal peptide" evidence="3">
    <location>
        <begin position="1"/>
        <end position="40"/>
    </location>
</feature>
<feature type="chain" id="PRO_5027731933" description="Lipase" evidence="3">
    <location>
        <begin position="41"/>
        <end position="421"/>
    </location>
</feature>
<protein>
    <recommendedName>
        <fullName evidence="2">Lipase</fullName>
    </recommendedName>
</protein>
<dbReference type="Proteomes" id="UP001652622">
    <property type="component" value="Unplaced"/>
</dbReference>
<dbReference type="SUPFAM" id="SSF53474">
    <property type="entry name" value="alpha/beta-Hydrolases"/>
    <property type="match status" value="1"/>
</dbReference>
<comment type="similarity">
    <text evidence="1 2">Belongs to the AB hydrolase superfamily. Lipase family.</text>
</comment>
<dbReference type="GO" id="GO:0016042">
    <property type="term" value="P:lipid catabolic process"/>
    <property type="evidence" value="ECO:0007669"/>
    <property type="project" value="UniProtKB-KW"/>
</dbReference>
<dbReference type="GeneID" id="117673156"/>
<evidence type="ECO:0000259" key="4">
    <source>
        <dbReference type="Pfam" id="PF04083"/>
    </source>
</evidence>
<dbReference type="InterPro" id="IPR025483">
    <property type="entry name" value="Lipase_euk"/>
</dbReference>
<keyword evidence="2" id="KW-0378">Hydrolase</keyword>
<dbReference type="RefSeq" id="XP_034286237.1">
    <property type="nucleotide sequence ID" value="XM_034430346.1"/>
</dbReference>
<dbReference type="InterPro" id="IPR006693">
    <property type="entry name" value="AB_hydrolase_lipase"/>
</dbReference>
<name>A0A6P9CSZ5_PANGU</name>